<dbReference type="PANTHER" id="PTHR11909">
    <property type="entry name" value="CASEIN KINASE-RELATED"/>
    <property type="match status" value="1"/>
</dbReference>
<feature type="compositionally biased region" description="Pro residues" evidence="2">
    <location>
        <begin position="566"/>
        <end position="578"/>
    </location>
</feature>
<dbReference type="EC" id="2.7.11.1" evidence="1"/>
<feature type="compositionally biased region" description="Basic and acidic residues" evidence="2">
    <location>
        <begin position="796"/>
        <end position="865"/>
    </location>
</feature>
<reference evidence="4 5" key="1">
    <citation type="submission" date="2015-09" db="EMBL/GenBank/DDBJ databases">
        <title>Draft genome of the parasitic nematode Teladorsagia circumcincta isolate WARC Sus (inbred).</title>
        <authorList>
            <person name="Mitreva M."/>
        </authorList>
    </citation>
    <scope>NUCLEOTIDE SEQUENCE [LARGE SCALE GENOMIC DNA]</scope>
    <source>
        <strain evidence="4 5">S</strain>
    </source>
</reference>
<proteinExistence type="predicted"/>
<feature type="region of interest" description="Disordered" evidence="2">
    <location>
        <begin position="347"/>
        <end position="888"/>
    </location>
</feature>
<dbReference type="InterPro" id="IPR050235">
    <property type="entry name" value="CK1_Ser-Thr_kinase"/>
</dbReference>
<feature type="compositionally biased region" description="Basic and acidic residues" evidence="2">
    <location>
        <begin position="372"/>
        <end position="397"/>
    </location>
</feature>
<feature type="compositionally biased region" description="Basic and acidic residues" evidence="2">
    <location>
        <begin position="551"/>
        <end position="563"/>
    </location>
</feature>
<dbReference type="EMBL" id="KZ345045">
    <property type="protein sequence ID" value="PIO76536.1"/>
    <property type="molecule type" value="Genomic_DNA"/>
</dbReference>
<evidence type="ECO:0000313" key="5">
    <source>
        <dbReference type="Proteomes" id="UP000230423"/>
    </source>
</evidence>
<evidence type="ECO:0000259" key="3">
    <source>
        <dbReference type="PROSITE" id="PS50011"/>
    </source>
</evidence>
<dbReference type="GO" id="GO:0005524">
    <property type="term" value="F:ATP binding"/>
    <property type="evidence" value="ECO:0007669"/>
    <property type="project" value="InterPro"/>
</dbReference>
<dbReference type="SUPFAM" id="SSF56112">
    <property type="entry name" value="Protein kinase-like (PK-like)"/>
    <property type="match status" value="1"/>
</dbReference>
<feature type="compositionally biased region" description="Low complexity" evidence="2">
    <location>
        <begin position="352"/>
        <end position="365"/>
    </location>
</feature>
<evidence type="ECO:0000256" key="1">
    <source>
        <dbReference type="ARBA" id="ARBA00012513"/>
    </source>
</evidence>
<feature type="domain" description="Protein kinase" evidence="3">
    <location>
        <begin position="1"/>
        <end position="347"/>
    </location>
</feature>
<feature type="compositionally biased region" description="Basic and acidic residues" evidence="2">
    <location>
        <begin position="753"/>
        <end position="788"/>
    </location>
</feature>
<dbReference type="InterPro" id="IPR008271">
    <property type="entry name" value="Ser/Thr_kinase_AS"/>
</dbReference>
<dbReference type="PROSITE" id="PS50011">
    <property type="entry name" value="PROTEIN_KINASE_DOM"/>
    <property type="match status" value="1"/>
</dbReference>
<evidence type="ECO:0000256" key="2">
    <source>
        <dbReference type="SAM" id="MobiDB-lite"/>
    </source>
</evidence>
<dbReference type="AlphaFoldDB" id="A0A2G9V2D1"/>
<feature type="compositionally biased region" description="Basic and acidic residues" evidence="2">
    <location>
        <begin position="270"/>
        <end position="295"/>
    </location>
</feature>
<feature type="region of interest" description="Disordered" evidence="2">
    <location>
        <begin position="270"/>
        <end position="317"/>
    </location>
</feature>
<keyword evidence="5" id="KW-1185">Reference proteome</keyword>
<feature type="compositionally biased region" description="Basic and acidic residues" evidence="2">
    <location>
        <begin position="458"/>
        <end position="469"/>
    </location>
</feature>
<name>A0A2G9V2D1_TELCI</name>
<feature type="compositionally biased region" description="Basic and acidic residues" evidence="2">
    <location>
        <begin position="631"/>
        <end position="710"/>
    </location>
</feature>
<dbReference type="InterPro" id="IPR000719">
    <property type="entry name" value="Prot_kinase_dom"/>
</dbReference>
<feature type="compositionally biased region" description="Polar residues" evidence="2">
    <location>
        <begin position="512"/>
        <end position="526"/>
    </location>
</feature>
<dbReference type="PROSITE" id="PS00108">
    <property type="entry name" value="PROTEIN_KINASE_ST"/>
    <property type="match status" value="1"/>
</dbReference>
<dbReference type="Proteomes" id="UP000230423">
    <property type="component" value="Unassembled WGS sequence"/>
</dbReference>
<protein>
    <recommendedName>
        <fullName evidence="1">non-specific serine/threonine protein kinase</fullName>
        <ecNumber evidence="1">2.7.11.1</ecNumber>
    </recommendedName>
</protein>
<accession>A0A2G9V2D1</accession>
<sequence>METYEDGRWLSCKVHVPSTNSDISHRSILKLLTCREGIRDHAVHSSVMTLLDRNLEKLKENLRGFFRPTSVYHLAAEALSAIEDVHVLGYVHRDIKPTNFCVGLQAAAVRLFLIDFGEAVKIGKNIKFATPDAYTLPYMAIDAHKRAAAKPKMDLEAWFYTFSEMLYPQILTWKQSYNEAEIMDAKTRFWSNLNVSLTACAPQIMEAARMINAKTDKIDYNGLRKLMDDARNALLKGVPFTLEWVKEMPRVMPKRGEPITVQHDLTDDMKSAREAKSVRESKSVREMKSAREAKSTRSVRQKKSSLPQQQPGHEKASYVDELRKSLTTSLIQRFRFRPKKKKLAAMIASSDTGSAETASAEGTASDTVSVEPDMKIGEKAGPTHEKKAKDEAKESAFRKRIIKIGMAKKPPPVAPVESADKYPEPVKAPDQAAAQAPTEPSAKEPESDSVAQSGQSEQKPEGTPKESLFHRLSMHLKKKPATAETGEKAAVPSASTASSAATTATSSVEPSQTHTEGTTGTQPSSTKEQEGTFFQRVSLRVLKKKKGASRPPEEKSQTVEEKAPPSAEPIPSKPPEPSTAPQVEQKVEEKKADTTAQPSEEAKDRRTQLLGKLKRTEQKAAEQGASTGEQAPKKIEGQKESNADRKETGKTKEGSVAESSEAKTKEVDAKTIESAEKKSKDTSDKKAAEGASADKKGKETGPSDVEEKSVRKLLRRMLSRKKKETVASDQKGSDQGAPVGEQGQKDTTAPVGDQKETVKAKEQTVAEASETKTKEISAKTTEGDEKKGMGSGEKAASADKKDKEGSLTKTTEAKESAPVEQKTEEAGPSEKKKKEEASTDKKPAEGPPPEKKTGETAEKKEEQKPPEQATTPKKSKIRALWMKFRGKE</sequence>
<dbReference type="Pfam" id="PF00069">
    <property type="entry name" value="Pkinase"/>
    <property type="match status" value="1"/>
</dbReference>
<evidence type="ECO:0000313" key="4">
    <source>
        <dbReference type="EMBL" id="PIO76536.1"/>
    </source>
</evidence>
<dbReference type="Gene3D" id="1.10.510.10">
    <property type="entry name" value="Transferase(Phosphotransferase) domain 1"/>
    <property type="match status" value="1"/>
</dbReference>
<organism evidence="4 5">
    <name type="scientific">Teladorsagia circumcincta</name>
    <name type="common">Brown stomach worm</name>
    <name type="synonym">Ostertagia circumcincta</name>
    <dbReference type="NCBI Taxonomy" id="45464"/>
    <lineage>
        <taxon>Eukaryota</taxon>
        <taxon>Metazoa</taxon>
        <taxon>Ecdysozoa</taxon>
        <taxon>Nematoda</taxon>
        <taxon>Chromadorea</taxon>
        <taxon>Rhabditida</taxon>
        <taxon>Rhabditina</taxon>
        <taxon>Rhabditomorpha</taxon>
        <taxon>Strongyloidea</taxon>
        <taxon>Trichostrongylidae</taxon>
        <taxon>Teladorsagia</taxon>
    </lineage>
</organism>
<gene>
    <name evidence="4" type="ORF">TELCIR_01408</name>
</gene>
<feature type="compositionally biased region" description="Basic residues" evidence="2">
    <location>
        <begin position="711"/>
        <end position="723"/>
    </location>
</feature>
<dbReference type="GO" id="GO:0004674">
    <property type="term" value="F:protein serine/threonine kinase activity"/>
    <property type="evidence" value="ECO:0007669"/>
    <property type="project" value="UniProtKB-EC"/>
</dbReference>
<dbReference type="OrthoDB" id="2687620at2759"/>
<feature type="compositionally biased region" description="Low complexity" evidence="2">
    <location>
        <begin position="489"/>
        <end position="511"/>
    </location>
</feature>
<dbReference type="InterPro" id="IPR011009">
    <property type="entry name" value="Kinase-like_dom_sf"/>
</dbReference>